<keyword evidence="3" id="KW-1185">Reference proteome</keyword>
<feature type="region of interest" description="Disordered" evidence="1">
    <location>
        <begin position="841"/>
        <end position="902"/>
    </location>
</feature>
<evidence type="ECO:0000313" key="2">
    <source>
        <dbReference type="EnsemblMetazoa" id="XP_038063477.1"/>
    </source>
</evidence>
<evidence type="ECO:0000313" key="3">
    <source>
        <dbReference type="Proteomes" id="UP000887568"/>
    </source>
</evidence>
<dbReference type="Proteomes" id="UP000887568">
    <property type="component" value="Unplaced"/>
</dbReference>
<reference evidence="2" key="1">
    <citation type="submission" date="2022-11" db="UniProtKB">
        <authorList>
            <consortium name="EnsemblMetazoa"/>
        </authorList>
    </citation>
    <scope>IDENTIFICATION</scope>
</reference>
<protein>
    <submittedName>
        <fullName evidence="2">Uncharacterized protein</fullName>
    </submittedName>
</protein>
<name>A0A914AIC9_PATMI</name>
<dbReference type="RefSeq" id="XP_038063477.1">
    <property type="nucleotide sequence ID" value="XM_038207549.1"/>
</dbReference>
<accession>A0A914AIC9</accession>
<evidence type="ECO:0000256" key="1">
    <source>
        <dbReference type="SAM" id="MobiDB-lite"/>
    </source>
</evidence>
<dbReference type="InterPro" id="IPR027902">
    <property type="entry name" value="DUF4487"/>
</dbReference>
<dbReference type="PANTHER" id="PTHR16071:SF2">
    <property type="entry name" value="FIGNL1-INTERACTING REGULATOR OF RECOMBINATION AND MITOSIS"/>
    <property type="match status" value="1"/>
</dbReference>
<dbReference type="OMA" id="SDIWCFV"/>
<dbReference type="GeneID" id="119734196"/>
<sequence length="951" mass="106172">MRDYRRLDYAKMSQSKSQSSFLEDVKTWNEDTCKTRLAHTLPKLIGQYCNGGNTVVKATILRVMVDSFLPCMEMENLEEQFFTKVLPQTRLVFDNTLGNIPTTINDAPAQEDSYFLKEKLQTLLQITLDVLECLCSCVLHVINASCGGALSIDTVRSLPSSVLHVVRRSFHHCKDSTSIYGDHFPLVSEILSSLFKKAYSLQKSLTILLEAVRLTAEDGEECVEDVAQLCSGFHDLCIVIGDMDSTLLVSTWRFLVKMACKHKELLKNVLQIHPIIATLCSDIKTNFDQCLRLAPHPPTTQSSQGGDEKAFAKTLKICGLCIKMLMHLLKEFEGYLGPCMGELYELVLALQSQAPPSVHAPDIFSNAQSEIDRSLLVCVEPLLQQLIGNTLFRDAVTAVKQDVPAKFDFGRLLTLMKVLRILPSCPEQTQIAWMEATTPSWEEPRDSILGAVFRSYAKCYVEVALPIKLPIVVRQGQPQQDVSLREYVTIQLCGFVASVSTADFAVVETCLLENVVSSELNCALLAMDVWCFLARYGTAKLCASHVHLVADLLTSTQANHSSGYMHLSMLLWRLVPLMAQEHQDELRTKFPPKEHAALWRHVPLPAFQEAQRRVIAADLVGHGLEQCSDWLNANDHTYSSLQQLKNGLSCMSDVYRQFENLSLPISTQLTQSVMETVAGLWEVLPLDRIKSHDMISTLIDMTGWIISSAKATKHLCSLLPSASLKVRLEVVNFLHRSRKVKVQGSPQLKDILAGLAELFSALLADQHCIVRQMALQAFSAFAEETAHESVVPECLQVESTHSTVVDFLNQIPKECAQTAKTEVEWLQEQAEQLLRHLVKDEAAREARHESADEEQDTCLPGQQPLIGQGSGEPARAGDKADNECSDDRPAAKRPKREDIDEEYRQTIGNIQSSLQVMKELRDRGQGLPLPAWLRTELLAAKEQIVGLIPDT</sequence>
<dbReference type="EnsemblMetazoa" id="XM_038207549.1">
    <property type="protein sequence ID" value="XP_038063477.1"/>
    <property type="gene ID" value="LOC119734196"/>
</dbReference>
<feature type="compositionally biased region" description="Basic and acidic residues" evidence="1">
    <location>
        <begin position="875"/>
        <end position="902"/>
    </location>
</feature>
<dbReference type="SUPFAM" id="SSF48371">
    <property type="entry name" value="ARM repeat"/>
    <property type="match status" value="1"/>
</dbReference>
<dbReference type="AlphaFoldDB" id="A0A914AIC9"/>
<proteinExistence type="predicted"/>
<organism evidence="2 3">
    <name type="scientific">Patiria miniata</name>
    <name type="common">Bat star</name>
    <name type="synonym">Asterina miniata</name>
    <dbReference type="NCBI Taxonomy" id="46514"/>
    <lineage>
        <taxon>Eukaryota</taxon>
        <taxon>Metazoa</taxon>
        <taxon>Echinodermata</taxon>
        <taxon>Eleutherozoa</taxon>
        <taxon>Asterozoa</taxon>
        <taxon>Asteroidea</taxon>
        <taxon>Valvatacea</taxon>
        <taxon>Valvatida</taxon>
        <taxon>Asterinidae</taxon>
        <taxon>Patiria</taxon>
    </lineage>
</organism>
<dbReference type="InterPro" id="IPR016024">
    <property type="entry name" value="ARM-type_fold"/>
</dbReference>
<dbReference type="PANTHER" id="PTHR16071">
    <property type="entry name" value="CHROMOSOME 1 OPEN READING FRAME 112"/>
    <property type="match status" value="1"/>
</dbReference>
<dbReference type="Pfam" id="PF14868">
    <property type="entry name" value="DUF4487"/>
    <property type="match status" value="1"/>
</dbReference>
<feature type="compositionally biased region" description="Basic and acidic residues" evidence="1">
    <location>
        <begin position="841"/>
        <end position="850"/>
    </location>
</feature>
<dbReference type="CTD" id="121428774"/>
<dbReference type="OrthoDB" id="6088000at2759"/>